<dbReference type="PROSITE" id="PS51186">
    <property type="entry name" value="GNAT"/>
    <property type="match status" value="1"/>
</dbReference>
<gene>
    <name evidence="2" type="ORF">SAMN05421659_105197</name>
</gene>
<evidence type="ECO:0000259" key="1">
    <source>
        <dbReference type="PROSITE" id="PS51186"/>
    </source>
</evidence>
<organism evidence="2 3">
    <name type="scientific">[Clostridium] fimetarium</name>
    <dbReference type="NCBI Taxonomy" id="99656"/>
    <lineage>
        <taxon>Bacteria</taxon>
        <taxon>Bacillati</taxon>
        <taxon>Bacillota</taxon>
        <taxon>Clostridia</taxon>
        <taxon>Lachnospirales</taxon>
        <taxon>Lachnospiraceae</taxon>
    </lineage>
</organism>
<dbReference type="OrthoDB" id="9798006at2"/>
<dbReference type="STRING" id="99656.SAMN05421659_105197"/>
<feature type="domain" description="N-acetyltransferase" evidence="1">
    <location>
        <begin position="3"/>
        <end position="164"/>
    </location>
</feature>
<keyword evidence="2" id="KW-0808">Transferase</keyword>
<dbReference type="RefSeq" id="WP_092452759.1">
    <property type="nucleotide sequence ID" value="NZ_FOJI01000005.1"/>
</dbReference>
<dbReference type="Gene3D" id="3.40.630.30">
    <property type="match status" value="1"/>
</dbReference>
<dbReference type="GO" id="GO:0016747">
    <property type="term" value="F:acyltransferase activity, transferring groups other than amino-acyl groups"/>
    <property type="evidence" value="ECO:0007669"/>
    <property type="project" value="InterPro"/>
</dbReference>
<evidence type="ECO:0000313" key="3">
    <source>
        <dbReference type="Proteomes" id="UP000199701"/>
    </source>
</evidence>
<sequence>MEIKLRLAKLEDAQDILDIYIPYINDSNVTFEYAAPSLNDFENRMKIIMKNYPYIVAVCKEKIVGYAYAHKHMERAAYQWNVETSIYVKADLKHQGIGTLLYRKLLEILKVQNVQNVYGCVTLPNENSEKMHYAFGFQLVGKFHNTGYKFGEWHDVGWFELYIGDKDVTQLNLKNSQEHLIMKEVLPIDEIEEQVDLILKSR</sequence>
<keyword evidence="3" id="KW-1185">Reference proteome</keyword>
<dbReference type="InterPro" id="IPR016181">
    <property type="entry name" value="Acyl_CoA_acyltransferase"/>
</dbReference>
<evidence type="ECO:0000313" key="2">
    <source>
        <dbReference type="EMBL" id="SEW15583.1"/>
    </source>
</evidence>
<dbReference type="PANTHER" id="PTHR43072:SF8">
    <property type="entry name" value="ACYLTRANSFERASE FABY-RELATED"/>
    <property type="match status" value="1"/>
</dbReference>
<dbReference type="SUPFAM" id="SSF55729">
    <property type="entry name" value="Acyl-CoA N-acyltransferases (Nat)"/>
    <property type="match status" value="1"/>
</dbReference>
<dbReference type="Proteomes" id="UP000199701">
    <property type="component" value="Unassembled WGS sequence"/>
</dbReference>
<dbReference type="AlphaFoldDB" id="A0A1I0PML3"/>
<dbReference type="EMBL" id="FOJI01000005">
    <property type="protein sequence ID" value="SEW15583.1"/>
    <property type="molecule type" value="Genomic_DNA"/>
</dbReference>
<proteinExistence type="predicted"/>
<dbReference type="InterPro" id="IPR000182">
    <property type="entry name" value="GNAT_dom"/>
</dbReference>
<reference evidence="2 3" key="1">
    <citation type="submission" date="2016-10" db="EMBL/GenBank/DDBJ databases">
        <authorList>
            <person name="de Groot N.N."/>
        </authorList>
    </citation>
    <scope>NUCLEOTIDE SEQUENCE [LARGE SCALE GENOMIC DNA]</scope>
    <source>
        <strain evidence="2 3">DSM 9179</strain>
    </source>
</reference>
<dbReference type="PANTHER" id="PTHR43072">
    <property type="entry name" value="N-ACETYLTRANSFERASE"/>
    <property type="match status" value="1"/>
</dbReference>
<dbReference type="Pfam" id="PF13420">
    <property type="entry name" value="Acetyltransf_4"/>
    <property type="match status" value="1"/>
</dbReference>
<name>A0A1I0PML3_9FIRM</name>
<protein>
    <submittedName>
        <fullName evidence="2">Phosphinothricin acetyltransferase</fullName>
    </submittedName>
</protein>
<dbReference type="CDD" id="cd04301">
    <property type="entry name" value="NAT_SF"/>
    <property type="match status" value="1"/>
</dbReference>
<accession>A0A1I0PML3</accession>